<evidence type="ECO:0000256" key="10">
    <source>
        <dbReference type="ARBA" id="ARBA00022605"/>
    </source>
</evidence>
<dbReference type="EC" id="2.6.1.42" evidence="7 19"/>
<dbReference type="InterPro" id="IPR050571">
    <property type="entry name" value="Class-IV_PLP-Dep_Aminotrnsfr"/>
</dbReference>
<comment type="pathway">
    <text evidence="4 19">Amino-acid biosynthesis; L-valine biosynthesis; L-valine from pyruvate: step 4/4.</text>
</comment>
<dbReference type="InterPro" id="IPR033939">
    <property type="entry name" value="BCAT_family"/>
</dbReference>
<dbReference type="AlphaFoldDB" id="A0A0F4QHD0"/>
<accession>A0A0F4QHD0</accession>
<dbReference type="UniPathway" id="UPA00047">
    <property type="reaction ID" value="UER00058"/>
</dbReference>
<evidence type="ECO:0000256" key="18">
    <source>
        <dbReference type="RuleBase" id="RU004516"/>
    </source>
</evidence>
<comment type="catalytic activity">
    <reaction evidence="16 19">
        <text>L-leucine + 2-oxoglutarate = 4-methyl-2-oxopentanoate + L-glutamate</text>
        <dbReference type="Rhea" id="RHEA:18321"/>
        <dbReference type="ChEBI" id="CHEBI:16810"/>
        <dbReference type="ChEBI" id="CHEBI:17865"/>
        <dbReference type="ChEBI" id="CHEBI:29985"/>
        <dbReference type="ChEBI" id="CHEBI:57427"/>
        <dbReference type="EC" id="2.6.1.42"/>
    </reaction>
</comment>
<dbReference type="InterPro" id="IPR005785">
    <property type="entry name" value="B_amino_transI"/>
</dbReference>
<evidence type="ECO:0000256" key="11">
    <source>
        <dbReference type="ARBA" id="ARBA00022679"/>
    </source>
</evidence>
<keyword evidence="11 19" id="KW-0808">Transferase</keyword>
<reference evidence="21 23" key="2">
    <citation type="submission" date="2018-01" db="EMBL/GenBank/DDBJ databases">
        <title>Co-occurrence of chitin degradation, pigmentation and bioactivity in marine Pseudoalteromonas.</title>
        <authorList>
            <person name="Paulsen S."/>
            <person name="Gram L."/>
            <person name="Machado H."/>
        </authorList>
    </citation>
    <scope>NUCLEOTIDE SEQUENCE [LARGE SCALE GENOMIC DNA]</scope>
    <source>
        <strain evidence="21 23">S1946</strain>
    </source>
</reference>
<dbReference type="InterPro" id="IPR043132">
    <property type="entry name" value="BCAT-like_C"/>
</dbReference>
<dbReference type="Gene3D" id="3.20.10.10">
    <property type="entry name" value="D-amino Acid Aminotransferase, subunit A, domain 2"/>
    <property type="match status" value="1"/>
</dbReference>
<comment type="caution">
    <text evidence="20">The sequence shown here is derived from an EMBL/GenBank/DDBJ whole genome shotgun (WGS) entry which is preliminary data.</text>
</comment>
<comment type="pathway">
    <text evidence="5 19">Amino-acid biosynthesis; L-leucine biosynthesis; L-leucine from 3-methyl-2-oxobutanoate: step 4/4.</text>
</comment>
<dbReference type="InterPro" id="IPR043131">
    <property type="entry name" value="BCAT-like_N"/>
</dbReference>
<dbReference type="InterPro" id="IPR001544">
    <property type="entry name" value="Aminotrans_IV"/>
</dbReference>
<comment type="catalytic activity">
    <reaction evidence="14 19">
        <text>L-valine + 2-oxoglutarate = 3-methyl-2-oxobutanoate + L-glutamate</text>
        <dbReference type="Rhea" id="RHEA:24813"/>
        <dbReference type="ChEBI" id="CHEBI:11851"/>
        <dbReference type="ChEBI" id="CHEBI:16810"/>
        <dbReference type="ChEBI" id="CHEBI:29985"/>
        <dbReference type="ChEBI" id="CHEBI:57762"/>
        <dbReference type="EC" id="2.6.1.42"/>
    </reaction>
</comment>
<proteinExistence type="inferred from homology"/>
<dbReference type="EMBL" id="PPUZ01000008">
    <property type="protein sequence ID" value="RZM84445.1"/>
    <property type="molecule type" value="Genomic_DNA"/>
</dbReference>
<dbReference type="EMBL" id="JXYA01000041">
    <property type="protein sequence ID" value="KJZ07113.1"/>
    <property type="molecule type" value="Genomic_DNA"/>
</dbReference>
<organism evidence="20 22">
    <name type="scientific">Pseudoalteromonas rubra</name>
    <dbReference type="NCBI Taxonomy" id="43658"/>
    <lineage>
        <taxon>Bacteria</taxon>
        <taxon>Pseudomonadati</taxon>
        <taxon>Pseudomonadota</taxon>
        <taxon>Gammaproteobacteria</taxon>
        <taxon>Alteromonadales</taxon>
        <taxon>Pseudoalteromonadaceae</taxon>
        <taxon>Pseudoalteromonas</taxon>
    </lineage>
</organism>
<sequence>MTQTSQYIWHNGELIPYEQATTHVLSHAIHYGSSVFEGIRAYDTPKGPAIFRLKDHIQRLFDSAKIYRIEIPFTQEEIMQACKDAVAKNGFTNAYLRPFAFLGHVGLGVHPKSHRAEVTVAAMEWGAYLGEGSLENGVDACVSSWQRLAPNTMPTAAKAGGNYLSSQLITAEAKRHGYVEGIALDVNGYLSEGAGENLFVIRKGIIYTPPTTASILPGLTRDTIMHLAKARGYEVREEPIAREGLYLADEFFMVGTAAEVVPVRSVDQIQVGDGQRGPITAELQQAYFDLVKGQSDDPQNWLDYVNE</sequence>
<evidence type="ECO:0000256" key="12">
    <source>
        <dbReference type="ARBA" id="ARBA00022898"/>
    </source>
</evidence>
<evidence type="ECO:0000313" key="23">
    <source>
        <dbReference type="Proteomes" id="UP000292345"/>
    </source>
</evidence>
<dbReference type="GO" id="GO:0004084">
    <property type="term" value="F:branched-chain-amino-acid transaminase activity"/>
    <property type="evidence" value="ECO:0007669"/>
    <property type="project" value="UniProtKB-EC"/>
</dbReference>
<name>A0A0F4QHD0_9GAMM</name>
<evidence type="ECO:0000256" key="7">
    <source>
        <dbReference type="ARBA" id="ARBA00013053"/>
    </source>
</evidence>
<evidence type="ECO:0000313" key="20">
    <source>
        <dbReference type="EMBL" id="KJZ07113.1"/>
    </source>
</evidence>
<evidence type="ECO:0000256" key="3">
    <source>
        <dbReference type="ARBA" id="ARBA00004824"/>
    </source>
</evidence>
<dbReference type="NCBIfam" id="NF005146">
    <property type="entry name" value="PRK06606.1"/>
    <property type="match status" value="1"/>
</dbReference>
<dbReference type="GO" id="GO:0005829">
    <property type="term" value="C:cytosol"/>
    <property type="evidence" value="ECO:0007669"/>
    <property type="project" value="TreeGrafter"/>
</dbReference>
<dbReference type="InterPro" id="IPR018300">
    <property type="entry name" value="Aminotrans_IV_CS"/>
</dbReference>
<comment type="cofactor">
    <cofactor evidence="1 18">
        <name>pyridoxal 5'-phosphate</name>
        <dbReference type="ChEBI" id="CHEBI:597326"/>
    </cofactor>
</comment>
<comment type="similarity">
    <text evidence="6 17">Belongs to the class-IV pyridoxal-phosphate-dependent aminotransferase family.</text>
</comment>
<keyword evidence="13 19" id="KW-0100">Branched-chain amino acid biosynthesis</keyword>
<comment type="catalytic activity">
    <reaction evidence="15 19">
        <text>L-isoleucine + 2-oxoglutarate = (S)-3-methyl-2-oxopentanoate + L-glutamate</text>
        <dbReference type="Rhea" id="RHEA:24801"/>
        <dbReference type="ChEBI" id="CHEBI:16810"/>
        <dbReference type="ChEBI" id="CHEBI:29985"/>
        <dbReference type="ChEBI" id="CHEBI:35146"/>
        <dbReference type="ChEBI" id="CHEBI:58045"/>
        <dbReference type="EC" id="2.6.1.42"/>
    </reaction>
</comment>
<evidence type="ECO:0000256" key="14">
    <source>
        <dbReference type="ARBA" id="ARBA00048212"/>
    </source>
</evidence>
<evidence type="ECO:0000256" key="15">
    <source>
        <dbReference type="ARBA" id="ARBA00048798"/>
    </source>
</evidence>
<dbReference type="Proteomes" id="UP000033452">
    <property type="component" value="Unassembled WGS sequence"/>
</dbReference>
<evidence type="ECO:0000256" key="4">
    <source>
        <dbReference type="ARBA" id="ARBA00004931"/>
    </source>
</evidence>
<evidence type="ECO:0000256" key="9">
    <source>
        <dbReference type="ARBA" id="ARBA00022576"/>
    </source>
</evidence>
<keyword evidence="22" id="KW-1185">Reference proteome</keyword>
<evidence type="ECO:0000256" key="5">
    <source>
        <dbReference type="ARBA" id="ARBA00005072"/>
    </source>
</evidence>
<dbReference type="PANTHER" id="PTHR42743:SF11">
    <property type="entry name" value="AMINODEOXYCHORISMATE LYASE"/>
    <property type="match status" value="1"/>
</dbReference>
<dbReference type="GO" id="GO:0009097">
    <property type="term" value="P:isoleucine biosynthetic process"/>
    <property type="evidence" value="ECO:0007669"/>
    <property type="project" value="UniProtKB-UniPathway"/>
</dbReference>
<dbReference type="GO" id="GO:0006532">
    <property type="term" value="P:aspartate biosynthetic process"/>
    <property type="evidence" value="ECO:0007669"/>
    <property type="project" value="TreeGrafter"/>
</dbReference>
<dbReference type="OrthoDB" id="21319at2"/>
<dbReference type="UniPathway" id="UPA00049">
    <property type="reaction ID" value="UER00062"/>
</dbReference>
<evidence type="ECO:0000256" key="8">
    <source>
        <dbReference type="ARBA" id="ARBA00018179"/>
    </source>
</evidence>
<evidence type="ECO:0000256" key="13">
    <source>
        <dbReference type="ARBA" id="ARBA00023304"/>
    </source>
</evidence>
<evidence type="ECO:0000256" key="19">
    <source>
        <dbReference type="RuleBase" id="RU364094"/>
    </source>
</evidence>
<evidence type="ECO:0000256" key="16">
    <source>
        <dbReference type="ARBA" id="ARBA00049229"/>
    </source>
</evidence>
<dbReference type="SUPFAM" id="SSF56752">
    <property type="entry name" value="D-aminoacid aminotransferase-like PLP-dependent enzymes"/>
    <property type="match status" value="1"/>
</dbReference>
<dbReference type="PANTHER" id="PTHR42743">
    <property type="entry name" value="AMINO-ACID AMINOTRANSFERASE"/>
    <property type="match status" value="1"/>
</dbReference>
<dbReference type="PROSITE" id="PS00770">
    <property type="entry name" value="AA_TRANSFER_CLASS_4"/>
    <property type="match status" value="1"/>
</dbReference>
<comment type="pathway">
    <text evidence="3 19">Amino-acid biosynthesis; L-isoleucine biosynthesis; L-isoleucine from 2-oxobutanoate: step 4/4.</text>
</comment>
<dbReference type="NCBIfam" id="TIGR01122">
    <property type="entry name" value="ilvE_I"/>
    <property type="match status" value="1"/>
</dbReference>
<evidence type="ECO:0000256" key="1">
    <source>
        <dbReference type="ARBA" id="ARBA00001933"/>
    </source>
</evidence>
<reference evidence="20 22" key="1">
    <citation type="journal article" date="2015" name="BMC Genomics">
        <title>Genome mining reveals unlocked bioactive potential of marine Gram-negative bacteria.</title>
        <authorList>
            <person name="Machado H."/>
            <person name="Sonnenschein E.C."/>
            <person name="Melchiorsen J."/>
            <person name="Gram L."/>
        </authorList>
    </citation>
    <scope>NUCLEOTIDE SEQUENCE [LARGE SCALE GENOMIC DNA]</scope>
    <source>
        <strain evidence="20 22">S2471</strain>
    </source>
</reference>
<keyword evidence="10 19" id="KW-0028">Amino-acid biosynthesis</keyword>
<evidence type="ECO:0000256" key="2">
    <source>
        <dbReference type="ARBA" id="ARBA00003109"/>
    </source>
</evidence>
<dbReference type="UniPathway" id="UPA00048">
    <property type="reaction ID" value="UER00073"/>
</dbReference>
<dbReference type="FunFam" id="3.20.10.10:FF:000001">
    <property type="entry name" value="Branched-chain-amino-acid aminotransferase"/>
    <property type="match status" value="1"/>
</dbReference>
<dbReference type="PATRIC" id="fig|43658.5.peg.3520"/>
<evidence type="ECO:0000313" key="21">
    <source>
        <dbReference type="EMBL" id="RZM84445.1"/>
    </source>
</evidence>
<evidence type="ECO:0000256" key="6">
    <source>
        <dbReference type="ARBA" id="ARBA00009320"/>
    </source>
</evidence>
<comment type="function">
    <text evidence="2 19">Acts on leucine, isoleucine and valine.</text>
</comment>
<gene>
    <name evidence="19" type="primary">ilvE</name>
    <name evidence="21" type="ORF">C3B51_03615</name>
    <name evidence="20" type="ORF">TW77_16655</name>
</gene>
<dbReference type="CDD" id="cd01557">
    <property type="entry name" value="BCAT_beta_family"/>
    <property type="match status" value="1"/>
</dbReference>
<dbReference type="Pfam" id="PF01063">
    <property type="entry name" value="Aminotran_4"/>
    <property type="match status" value="1"/>
</dbReference>
<dbReference type="Proteomes" id="UP000292345">
    <property type="component" value="Unassembled WGS sequence"/>
</dbReference>
<dbReference type="RefSeq" id="WP_046006110.1">
    <property type="nucleotide sequence ID" value="NZ_JXYA01000041.1"/>
</dbReference>
<dbReference type="InterPro" id="IPR036038">
    <property type="entry name" value="Aminotransferase-like"/>
</dbReference>
<evidence type="ECO:0000256" key="17">
    <source>
        <dbReference type="RuleBase" id="RU004106"/>
    </source>
</evidence>
<protein>
    <recommendedName>
        <fullName evidence="8 19">Branched-chain-amino-acid aminotransferase</fullName>
        <shortName evidence="19">BCAT</shortName>
        <ecNumber evidence="7 19">2.6.1.42</ecNumber>
    </recommendedName>
</protein>
<dbReference type="GO" id="GO:0009099">
    <property type="term" value="P:L-valine biosynthetic process"/>
    <property type="evidence" value="ECO:0007669"/>
    <property type="project" value="UniProtKB-UniPathway"/>
</dbReference>
<dbReference type="GO" id="GO:0009098">
    <property type="term" value="P:L-leucine biosynthetic process"/>
    <property type="evidence" value="ECO:0007669"/>
    <property type="project" value="UniProtKB-UniPathway"/>
</dbReference>
<keyword evidence="9 19" id="KW-0032">Aminotransferase</keyword>
<dbReference type="Gene3D" id="3.30.470.10">
    <property type="match status" value="1"/>
</dbReference>
<keyword evidence="12 18" id="KW-0663">Pyridoxal phosphate</keyword>
<evidence type="ECO:0000313" key="22">
    <source>
        <dbReference type="Proteomes" id="UP000033452"/>
    </source>
</evidence>